<dbReference type="CDD" id="cd22533">
    <property type="entry name" value="KH-II_YlqC-like"/>
    <property type="match status" value="1"/>
</dbReference>
<evidence type="ECO:0000313" key="4">
    <source>
        <dbReference type="EMBL" id="GFH62236.1"/>
    </source>
</evidence>
<dbReference type="SUPFAM" id="SSF54814">
    <property type="entry name" value="Prokaryotic type KH domain (KH-domain type II)"/>
    <property type="match status" value="1"/>
</dbReference>
<organism evidence="4 5">
    <name type="scientific">Candidatus Desulfovibrio kirbyi</name>
    <dbReference type="NCBI Taxonomy" id="2696086"/>
    <lineage>
        <taxon>Bacteria</taxon>
        <taxon>Pseudomonadati</taxon>
        <taxon>Thermodesulfobacteriota</taxon>
        <taxon>Desulfovibrionia</taxon>
        <taxon>Desulfovibrionales</taxon>
        <taxon>Desulfovibrionaceae</taxon>
        <taxon>Desulfovibrio</taxon>
    </lineage>
</organism>
<proteinExistence type="inferred from homology"/>
<reference evidence="4 5" key="1">
    <citation type="journal article" date="2020" name="ISME J.">
        <title>Parallel Reductive Genome Evolution in Desulfovibrio Ectosymbionts Independently Acquired by Trichonympha Protists in the Termite Gut.</title>
        <authorList>
            <person name="Takeuchi M."/>
            <person name="Kuwahara H."/>
            <person name="Murakami T."/>
            <person name="Takahashi K."/>
            <person name="Kajitani R."/>
            <person name="Toyoda A."/>
            <person name="Itoh T."/>
            <person name="Ohkuma M."/>
            <person name="Hongoh Y."/>
        </authorList>
    </citation>
    <scope>NUCLEOTIDE SEQUENCE [LARGE SCALE GENOMIC DNA]</scope>
    <source>
        <strain evidence="4">ZnDsv-02</strain>
    </source>
</reference>
<evidence type="ECO:0000313" key="5">
    <source>
        <dbReference type="Proteomes" id="UP000505077"/>
    </source>
</evidence>
<comment type="function">
    <text evidence="3">A probable RNA chaperone. Forms a complex with KhpB which binds to cellular RNA and controls its expression. Plays a role in peptidoglycan (PG) homeostasis and cell length regulation.</text>
</comment>
<evidence type="ECO:0000256" key="3">
    <source>
        <dbReference type="HAMAP-Rule" id="MF_00088"/>
    </source>
</evidence>
<dbReference type="Gene3D" id="3.30.300.20">
    <property type="match status" value="1"/>
</dbReference>
<dbReference type="Pfam" id="PF13083">
    <property type="entry name" value="KH_KhpA-B"/>
    <property type="match status" value="1"/>
</dbReference>
<comment type="subunit">
    <text evidence="3">Forms a complex with KhpB.</text>
</comment>
<evidence type="ECO:0000256" key="2">
    <source>
        <dbReference type="ARBA" id="ARBA00022884"/>
    </source>
</evidence>
<dbReference type="PANTHER" id="PTHR34654:SF1">
    <property type="entry name" value="RNA-BINDING PROTEIN KHPA"/>
    <property type="match status" value="1"/>
</dbReference>
<comment type="similarity">
    <text evidence="3">Belongs to the KhpA RNA-binding protein family.</text>
</comment>
<keyword evidence="1 3" id="KW-0963">Cytoplasm</keyword>
<dbReference type="InterPro" id="IPR009019">
    <property type="entry name" value="KH_sf_prok-type"/>
</dbReference>
<dbReference type="InterPro" id="IPR015946">
    <property type="entry name" value="KH_dom-like_a/b"/>
</dbReference>
<keyword evidence="3" id="KW-0961">Cell wall biogenesis/degradation</keyword>
<name>A0A6L2R3T0_9BACT</name>
<dbReference type="GO" id="GO:0005737">
    <property type="term" value="C:cytoplasm"/>
    <property type="evidence" value="ECO:0007669"/>
    <property type="project" value="UniProtKB-SubCell"/>
</dbReference>
<dbReference type="GO" id="GO:0003723">
    <property type="term" value="F:RNA binding"/>
    <property type="evidence" value="ECO:0007669"/>
    <property type="project" value="UniProtKB-UniRule"/>
</dbReference>
<gene>
    <name evidence="3" type="primary">khpA</name>
    <name evidence="4" type="ORF">ZNDK_0007</name>
</gene>
<dbReference type="HAMAP" id="MF_00088">
    <property type="entry name" value="KhpA"/>
    <property type="match status" value="1"/>
</dbReference>
<dbReference type="PANTHER" id="PTHR34654">
    <property type="entry name" value="UPF0109 PROTEIN SCO5592"/>
    <property type="match status" value="1"/>
</dbReference>
<keyword evidence="2 3" id="KW-0694">RNA-binding</keyword>
<keyword evidence="3" id="KW-0133">Cell shape</keyword>
<protein>
    <recommendedName>
        <fullName evidence="3">RNA-binding protein KhpA</fullName>
    </recommendedName>
    <alternativeName>
        <fullName evidence="3">KH-domain protein A</fullName>
    </alternativeName>
</protein>
<evidence type="ECO:0000256" key="1">
    <source>
        <dbReference type="ARBA" id="ARBA00022490"/>
    </source>
</evidence>
<sequence length="76" mass="8390">MKALIEYIAKSLVDSPDEVQVNEVEHEYSTVLELKVTKDDVGKVIGKQGRTAQAMYAVLSAASVKAKKRTILKILE</sequence>
<dbReference type="Proteomes" id="UP000505077">
    <property type="component" value="Unassembled WGS sequence"/>
</dbReference>
<comment type="subcellular location">
    <subcellularLocation>
        <location evidence="3">Cytoplasm</location>
    </subcellularLocation>
</comment>
<accession>A0A6L2R3T0</accession>
<dbReference type="GO" id="GO:0071555">
    <property type="term" value="P:cell wall organization"/>
    <property type="evidence" value="ECO:0007669"/>
    <property type="project" value="UniProtKB-KW"/>
</dbReference>
<dbReference type="AlphaFoldDB" id="A0A6L2R3T0"/>
<dbReference type="EMBL" id="BLLL01000001">
    <property type="protein sequence ID" value="GFH62236.1"/>
    <property type="molecule type" value="Genomic_DNA"/>
</dbReference>
<dbReference type="GO" id="GO:0009252">
    <property type="term" value="P:peptidoglycan biosynthetic process"/>
    <property type="evidence" value="ECO:0007669"/>
    <property type="project" value="UniProtKB-UniRule"/>
</dbReference>
<dbReference type="InterPro" id="IPR020627">
    <property type="entry name" value="KhpA"/>
</dbReference>
<comment type="caution">
    <text evidence="4">The sequence shown here is derived from an EMBL/GenBank/DDBJ whole genome shotgun (WGS) entry which is preliminary data.</text>
</comment>
<keyword evidence="3" id="KW-0143">Chaperone</keyword>
<dbReference type="GO" id="GO:0008360">
    <property type="term" value="P:regulation of cell shape"/>
    <property type="evidence" value="ECO:0007669"/>
    <property type="project" value="UniProtKB-KW"/>
</dbReference>